<evidence type="ECO:0000313" key="2">
    <source>
        <dbReference type="Proteomes" id="UP000321248"/>
    </source>
</evidence>
<dbReference type="OrthoDB" id="8909257at2"/>
<evidence type="ECO:0000313" key="1">
    <source>
        <dbReference type="EMBL" id="TXK65814.1"/>
    </source>
</evidence>
<name>A0A5C8KV07_9GAMM</name>
<dbReference type="RefSeq" id="WP_147890487.1">
    <property type="nucleotide sequence ID" value="NZ_VRTS01000001.1"/>
</dbReference>
<dbReference type="Proteomes" id="UP000321248">
    <property type="component" value="Unassembled WGS sequence"/>
</dbReference>
<dbReference type="AlphaFoldDB" id="A0A5C8KV07"/>
<dbReference type="EMBL" id="VRTS01000001">
    <property type="protein sequence ID" value="TXK65814.1"/>
    <property type="molecule type" value="Genomic_DNA"/>
</dbReference>
<comment type="caution">
    <text evidence="1">The sequence shown here is derived from an EMBL/GenBank/DDBJ whole genome shotgun (WGS) entry which is preliminary data.</text>
</comment>
<organism evidence="1 2">
    <name type="scientific">Alkalisalibacterium limincola</name>
    <dbReference type="NCBI Taxonomy" id="2699169"/>
    <lineage>
        <taxon>Bacteria</taxon>
        <taxon>Pseudomonadati</taxon>
        <taxon>Pseudomonadota</taxon>
        <taxon>Gammaproteobacteria</taxon>
        <taxon>Lysobacterales</taxon>
        <taxon>Lysobacteraceae</taxon>
        <taxon>Alkalisalibacterium</taxon>
    </lineage>
</organism>
<protein>
    <submittedName>
        <fullName evidence="1">Uncharacterized protein</fullName>
    </submittedName>
</protein>
<gene>
    <name evidence="1" type="ORF">FU658_01545</name>
</gene>
<proteinExistence type="predicted"/>
<reference evidence="1 2" key="1">
    <citation type="submission" date="2019-08" db="EMBL/GenBank/DDBJ databases">
        <authorList>
            <person name="Karlyshev A.V."/>
        </authorList>
    </citation>
    <scope>NUCLEOTIDE SEQUENCE [LARGE SCALE GENOMIC DNA]</scope>
    <source>
        <strain evidence="1 2">Alg18-2.2</strain>
    </source>
</reference>
<sequence length="137" mass="15539">MREGAWMLGLAMLVAAGGLRAENPSRENVIFAYAQVLRADPVYERVLVTEQVERCDEGQIPRTRDRFSRATSDDAADRLVQRGCHLVEEDREVNRLAGYDVEYRYRGDVFISRVPEDPGDRVRIRIAVSPALDSSSR</sequence>
<keyword evidence="2" id="KW-1185">Reference proteome</keyword>
<accession>A0A5C8KV07</accession>